<dbReference type="Gene3D" id="4.10.830.40">
    <property type="match status" value="1"/>
</dbReference>
<name>A0ABQ9CN37_9PASS</name>
<dbReference type="PANTHER" id="PTHR25465">
    <property type="entry name" value="B-BOX DOMAIN CONTAINING"/>
    <property type="match status" value="1"/>
</dbReference>
<dbReference type="Gene3D" id="3.30.40.10">
    <property type="entry name" value="Zinc/RING finger domain, C3HC4 (zinc finger)"/>
    <property type="match status" value="1"/>
</dbReference>
<feature type="coiled-coil region" evidence="5">
    <location>
        <begin position="386"/>
        <end position="413"/>
    </location>
</feature>
<dbReference type="Pfam" id="PF13445">
    <property type="entry name" value="zf-RING_UBOX"/>
    <property type="match status" value="1"/>
</dbReference>
<evidence type="ECO:0000313" key="9">
    <source>
        <dbReference type="Proteomes" id="UP001145742"/>
    </source>
</evidence>
<dbReference type="SUPFAM" id="SSF57845">
    <property type="entry name" value="B-box zinc-binding domain"/>
    <property type="match status" value="1"/>
</dbReference>
<protein>
    <submittedName>
        <fullName evidence="8">E3 ubiquitin/ISG15 ligase TRIM25-like protein</fullName>
    </submittedName>
</protein>
<dbReference type="PROSITE" id="PS00518">
    <property type="entry name" value="ZF_RING_1"/>
    <property type="match status" value="1"/>
</dbReference>
<dbReference type="InterPro" id="IPR027370">
    <property type="entry name" value="Znf-RING_euk"/>
</dbReference>
<dbReference type="InterPro" id="IPR017907">
    <property type="entry name" value="Znf_RING_CS"/>
</dbReference>
<proteinExistence type="predicted"/>
<evidence type="ECO:0000313" key="8">
    <source>
        <dbReference type="EMBL" id="KAJ7405859.1"/>
    </source>
</evidence>
<sequence>MFRLDIRKNFFTEGIVRQWKRLPRQVVESLSLEVFKECSTQCSGLVDKVGISQREYGLVPNMDHVELPDPPFTVNESAKNSALYLFTQFLSDVQSSLAPSPSPDAMAGAMEEAGEELAGGASLEAELICSICLCLYQDPVSLSCGHSFCKLCVQKVLKAQQQSQAPVTCPMCKLGLGPNLELQKNFHLSNIVAAFQATTLKEKQGERSEKGETEVFPCEYCLDEPQPAVKTCLVCDASLCQAHLNKHNAKASHQDHTLVEVGAGSEERRCPEHGRLPECYCTFEGEYICVLCSIWGDHKGHEVITMKKGHDKQLAKLWNTVTWLQEHRSALVDTLEDLQRSESQLQANTNTMSFQLRKLFDETKTEFIQKEKKILNDIQSNEKKQLAEITKVKKETEQRKEEVDQILQSLHKMSKEQDIFLFLKEFKLAKERIVSQNSSIVRADVVPLHMDRNRTARYQSLIKYSMVELDGILQNVQGEPADVQPQVTALKICTGQKSLGIHQRNYLSSV</sequence>
<dbReference type="PROSITE" id="PS50119">
    <property type="entry name" value="ZF_BBOX"/>
    <property type="match status" value="1"/>
</dbReference>
<dbReference type="InterPro" id="IPR013083">
    <property type="entry name" value="Znf_RING/FYVE/PHD"/>
</dbReference>
<dbReference type="EMBL" id="WHWB01034690">
    <property type="protein sequence ID" value="KAJ7405859.1"/>
    <property type="molecule type" value="Genomic_DNA"/>
</dbReference>
<dbReference type="Proteomes" id="UP001145742">
    <property type="component" value="Unassembled WGS sequence"/>
</dbReference>
<comment type="caution">
    <text evidence="8">The sequence shown here is derived from an EMBL/GenBank/DDBJ whole genome shotgun (WGS) entry which is preliminary data.</text>
</comment>
<gene>
    <name evidence="8" type="ORF">WISP_137166</name>
</gene>
<dbReference type="InterPro" id="IPR051051">
    <property type="entry name" value="E3_ubiq-ligase_TRIM/RNF"/>
</dbReference>
<dbReference type="InterPro" id="IPR000315">
    <property type="entry name" value="Znf_B-box"/>
</dbReference>
<evidence type="ECO:0000256" key="1">
    <source>
        <dbReference type="ARBA" id="ARBA00022723"/>
    </source>
</evidence>
<keyword evidence="3" id="KW-0862">Zinc</keyword>
<dbReference type="PROSITE" id="PS50089">
    <property type="entry name" value="ZF_RING_2"/>
    <property type="match status" value="1"/>
</dbReference>
<evidence type="ECO:0000256" key="5">
    <source>
        <dbReference type="SAM" id="Coils"/>
    </source>
</evidence>
<dbReference type="Pfam" id="PF00643">
    <property type="entry name" value="zf-B_box"/>
    <property type="match status" value="1"/>
</dbReference>
<dbReference type="Gene3D" id="3.30.160.60">
    <property type="entry name" value="Classic Zinc Finger"/>
    <property type="match status" value="1"/>
</dbReference>
<keyword evidence="1" id="KW-0479">Metal-binding</keyword>
<dbReference type="SMART" id="SM00184">
    <property type="entry name" value="RING"/>
    <property type="match status" value="1"/>
</dbReference>
<feature type="domain" description="RING-type" evidence="6">
    <location>
        <begin position="129"/>
        <end position="173"/>
    </location>
</feature>
<dbReference type="InterPro" id="IPR001841">
    <property type="entry name" value="Znf_RING"/>
</dbReference>
<evidence type="ECO:0000256" key="2">
    <source>
        <dbReference type="ARBA" id="ARBA00022771"/>
    </source>
</evidence>
<dbReference type="PANTHER" id="PTHR25465:SF77">
    <property type="entry name" value="E3 UBIQUITIN_ISG15 LIGASE TRIM25"/>
    <property type="match status" value="1"/>
</dbReference>
<dbReference type="SMART" id="SM00336">
    <property type="entry name" value="BBOX"/>
    <property type="match status" value="2"/>
</dbReference>
<organism evidence="8 9">
    <name type="scientific">Willisornis vidua</name>
    <name type="common">Xingu scale-backed antbird</name>
    <dbReference type="NCBI Taxonomy" id="1566151"/>
    <lineage>
        <taxon>Eukaryota</taxon>
        <taxon>Metazoa</taxon>
        <taxon>Chordata</taxon>
        <taxon>Craniata</taxon>
        <taxon>Vertebrata</taxon>
        <taxon>Euteleostomi</taxon>
        <taxon>Archelosauria</taxon>
        <taxon>Archosauria</taxon>
        <taxon>Dinosauria</taxon>
        <taxon>Saurischia</taxon>
        <taxon>Theropoda</taxon>
        <taxon>Coelurosauria</taxon>
        <taxon>Aves</taxon>
        <taxon>Neognathae</taxon>
        <taxon>Neoaves</taxon>
        <taxon>Telluraves</taxon>
        <taxon>Australaves</taxon>
        <taxon>Passeriformes</taxon>
        <taxon>Thamnophilidae</taxon>
        <taxon>Willisornis</taxon>
    </lineage>
</organism>
<feature type="domain" description="B box-type" evidence="7">
    <location>
        <begin position="265"/>
        <end position="306"/>
    </location>
</feature>
<keyword evidence="9" id="KW-1185">Reference proteome</keyword>
<keyword evidence="2 4" id="KW-0863">Zinc-finger</keyword>
<evidence type="ECO:0000256" key="3">
    <source>
        <dbReference type="ARBA" id="ARBA00022833"/>
    </source>
</evidence>
<evidence type="ECO:0000256" key="4">
    <source>
        <dbReference type="PROSITE-ProRule" id="PRU00024"/>
    </source>
</evidence>
<reference evidence="8" key="1">
    <citation type="submission" date="2019-10" db="EMBL/GenBank/DDBJ databases">
        <authorList>
            <person name="Soares A.E.R."/>
            <person name="Aleixo A."/>
            <person name="Schneider P."/>
            <person name="Miyaki C.Y."/>
            <person name="Schneider M.P."/>
            <person name="Mello C."/>
            <person name="Vasconcelos A.T.R."/>
        </authorList>
    </citation>
    <scope>NUCLEOTIDE SEQUENCE</scope>
    <source>
        <tissue evidence="8">Muscle</tissue>
    </source>
</reference>
<accession>A0ABQ9CN37</accession>
<dbReference type="SUPFAM" id="SSF57850">
    <property type="entry name" value="RING/U-box"/>
    <property type="match status" value="1"/>
</dbReference>
<evidence type="ECO:0000259" key="7">
    <source>
        <dbReference type="PROSITE" id="PS50119"/>
    </source>
</evidence>
<evidence type="ECO:0000259" key="6">
    <source>
        <dbReference type="PROSITE" id="PS50089"/>
    </source>
</evidence>
<keyword evidence="5" id="KW-0175">Coiled coil</keyword>